<keyword evidence="2" id="KW-0732">Signal</keyword>
<proteinExistence type="predicted"/>
<feature type="region of interest" description="Disordered" evidence="1">
    <location>
        <begin position="188"/>
        <end position="209"/>
    </location>
</feature>
<evidence type="ECO:0000313" key="3">
    <source>
        <dbReference type="EMBL" id="MBY8337094.1"/>
    </source>
</evidence>
<evidence type="ECO:0000313" key="4">
    <source>
        <dbReference type="Proteomes" id="UP000759298"/>
    </source>
</evidence>
<protein>
    <recommendedName>
        <fullName evidence="5">Lipoprotein</fullName>
    </recommendedName>
</protein>
<evidence type="ECO:0000256" key="1">
    <source>
        <dbReference type="SAM" id="MobiDB-lite"/>
    </source>
</evidence>
<dbReference type="PROSITE" id="PS51257">
    <property type="entry name" value="PROKAR_LIPOPROTEIN"/>
    <property type="match status" value="1"/>
</dbReference>
<keyword evidence="4" id="KW-1185">Reference proteome</keyword>
<feature type="signal peptide" evidence="2">
    <location>
        <begin position="1"/>
        <end position="20"/>
    </location>
</feature>
<dbReference type="RefSeq" id="WP_222824671.1">
    <property type="nucleotide sequence ID" value="NZ_JAHWXP010000002.1"/>
</dbReference>
<gene>
    <name evidence="3" type="ORF">KYN89_08525</name>
</gene>
<evidence type="ECO:0000256" key="2">
    <source>
        <dbReference type="SAM" id="SignalP"/>
    </source>
</evidence>
<organism evidence="3 4">
    <name type="scientific">Alteriqipengyuania abyssalis</name>
    <dbReference type="NCBI Taxonomy" id="2860200"/>
    <lineage>
        <taxon>Bacteria</taxon>
        <taxon>Pseudomonadati</taxon>
        <taxon>Pseudomonadota</taxon>
        <taxon>Alphaproteobacteria</taxon>
        <taxon>Sphingomonadales</taxon>
        <taxon>Erythrobacteraceae</taxon>
        <taxon>Alteriqipengyuania</taxon>
    </lineage>
</organism>
<feature type="chain" id="PRO_5047173717" description="Lipoprotein" evidence="2">
    <location>
        <begin position="21"/>
        <end position="254"/>
    </location>
</feature>
<comment type="caution">
    <text evidence="3">The sequence shown here is derived from an EMBL/GenBank/DDBJ whole genome shotgun (WGS) entry which is preliminary data.</text>
</comment>
<evidence type="ECO:0008006" key="5">
    <source>
        <dbReference type="Google" id="ProtNLM"/>
    </source>
</evidence>
<accession>A0ABS7PDH9</accession>
<dbReference type="EMBL" id="JAHWXP010000002">
    <property type="protein sequence ID" value="MBY8337094.1"/>
    <property type="molecule type" value="Genomic_DNA"/>
</dbReference>
<reference evidence="3 4" key="1">
    <citation type="submission" date="2021-07" db="EMBL/GenBank/DDBJ databases">
        <title>Alteriqipengyuania abyssalis NZ-12B nov, sp.nov isolated from deep sea sponge in pacific ocean.</title>
        <authorList>
            <person name="Tareen S."/>
            <person name="Wink J."/>
        </authorList>
    </citation>
    <scope>NUCLEOTIDE SEQUENCE [LARGE SCALE GENOMIC DNA]</scope>
    <source>
        <strain evidence="3 4">NZ-12B</strain>
    </source>
</reference>
<name>A0ABS7PDH9_9SPHN</name>
<sequence>MRATSTIALIALAATLAACAAGGQPRIPRDRIDRALASTQYTAQPSLVVARESEFARAAREKGQWTAFRDFAADGALLHGRNGPVPAQAVLATLENPPAAVQWSPRTVMMSCDGRMAVSMGRFRDPEGLVGDFVTVWTRDRNDDEYDWAYDVGGYDDPQPAPVERDPDEIVATAFDAVQGLVADCPKNGASVPPPPALGPAGDARRGEQISRDGTLRWVWEHLPDGTKHVRADYYTSGAWETIVDKRLVSPPED</sequence>
<dbReference type="Proteomes" id="UP000759298">
    <property type="component" value="Unassembled WGS sequence"/>
</dbReference>